<keyword evidence="3" id="KW-1185">Reference proteome</keyword>
<feature type="compositionally biased region" description="Basic and acidic residues" evidence="1">
    <location>
        <begin position="154"/>
        <end position="170"/>
    </location>
</feature>
<protein>
    <submittedName>
        <fullName evidence="2">Uncharacterized protein</fullName>
    </submittedName>
</protein>
<gene>
    <name evidence="2" type="ORF">HPB52_006284</name>
</gene>
<proteinExistence type="predicted"/>
<dbReference type="AlphaFoldDB" id="A0A9D4QI86"/>
<comment type="caution">
    <text evidence="2">The sequence shown here is derived from an EMBL/GenBank/DDBJ whole genome shotgun (WGS) entry which is preliminary data.</text>
</comment>
<reference evidence="2" key="1">
    <citation type="journal article" date="2020" name="Cell">
        <title>Large-Scale Comparative Analyses of Tick Genomes Elucidate Their Genetic Diversity and Vector Capacities.</title>
        <authorList>
            <consortium name="Tick Genome and Microbiome Consortium (TIGMIC)"/>
            <person name="Jia N."/>
            <person name="Wang J."/>
            <person name="Shi W."/>
            <person name="Du L."/>
            <person name="Sun Y."/>
            <person name="Zhan W."/>
            <person name="Jiang J.F."/>
            <person name="Wang Q."/>
            <person name="Zhang B."/>
            <person name="Ji P."/>
            <person name="Bell-Sakyi L."/>
            <person name="Cui X.M."/>
            <person name="Yuan T.T."/>
            <person name="Jiang B.G."/>
            <person name="Yang W.F."/>
            <person name="Lam T.T."/>
            <person name="Chang Q.C."/>
            <person name="Ding S.J."/>
            <person name="Wang X.J."/>
            <person name="Zhu J.G."/>
            <person name="Ruan X.D."/>
            <person name="Zhao L."/>
            <person name="Wei J.T."/>
            <person name="Ye R.Z."/>
            <person name="Que T.C."/>
            <person name="Du C.H."/>
            <person name="Zhou Y.H."/>
            <person name="Cheng J.X."/>
            <person name="Dai P.F."/>
            <person name="Guo W.B."/>
            <person name="Han X.H."/>
            <person name="Huang E.J."/>
            <person name="Li L.F."/>
            <person name="Wei W."/>
            <person name="Gao Y.C."/>
            <person name="Liu J.Z."/>
            <person name="Shao H.Z."/>
            <person name="Wang X."/>
            <person name="Wang C.C."/>
            <person name="Yang T.C."/>
            <person name="Huo Q.B."/>
            <person name="Li W."/>
            <person name="Chen H.Y."/>
            <person name="Chen S.E."/>
            <person name="Zhou L.G."/>
            <person name="Ni X.B."/>
            <person name="Tian J.H."/>
            <person name="Sheng Y."/>
            <person name="Liu T."/>
            <person name="Pan Y.S."/>
            <person name="Xia L.Y."/>
            <person name="Li J."/>
            <person name="Zhao F."/>
            <person name="Cao W.C."/>
        </authorList>
    </citation>
    <scope>NUCLEOTIDE SEQUENCE</scope>
    <source>
        <strain evidence="2">Rsan-2018</strain>
    </source>
</reference>
<name>A0A9D4QI86_RHISA</name>
<feature type="compositionally biased region" description="Basic and acidic residues" evidence="1">
    <location>
        <begin position="305"/>
        <end position="321"/>
    </location>
</feature>
<feature type="region of interest" description="Disordered" evidence="1">
    <location>
        <begin position="84"/>
        <end position="123"/>
    </location>
</feature>
<feature type="region of interest" description="Disordered" evidence="1">
    <location>
        <begin position="231"/>
        <end position="321"/>
    </location>
</feature>
<sequence>MDKRGKRLARKLENRSGGYFDFLPLLRAATFGILFEGACHDTAPKADEEIAEVFGEEGDEPSDDKVGSGFVLVDFRDGASMRELDGATKDLGGREAKDGKAEKTRKRRKRKKKRNHDEQRVGLGAKENMAIVEEAIVVDAVTQVRANISEPNPDNEREDRTEEETKKTEVGKPGADSKEEEETKGDAAPPAKKAKAEPARTRPQCETKSGGARRVCSLEAAAKEGEALLRELGHKDSSVPDSACRRTRSQTRCTTAAPAVRKIPAKPARGARKGAASKSSKKEKSEEEEEEEAASAEEASTTAVYEDRSASSIEKKGGRTR</sequence>
<evidence type="ECO:0000313" key="3">
    <source>
        <dbReference type="Proteomes" id="UP000821837"/>
    </source>
</evidence>
<reference evidence="2" key="2">
    <citation type="submission" date="2021-09" db="EMBL/GenBank/DDBJ databases">
        <authorList>
            <person name="Jia N."/>
            <person name="Wang J."/>
            <person name="Shi W."/>
            <person name="Du L."/>
            <person name="Sun Y."/>
            <person name="Zhan W."/>
            <person name="Jiang J."/>
            <person name="Wang Q."/>
            <person name="Zhang B."/>
            <person name="Ji P."/>
            <person name="Sakyi L.B."/>
            <person name="Cui X."/>
            <person name="Yuan T."/>
            <person name="Jiang B."/>
            <person name="Yang W."/>
            <person name="Lam T.T.-Y."/>
            <person name="Chang Q."/>
            <person name="Ding S."/>
            <person name="Wang X."/>
            <person name="Zhu J."/>
            <person name="Ruan X."/>
            <person name="Zhao L."/>
            <person name="Wei J."/>
            <person name="Que T."/>
            <person name="Du C."/>
            <person name="Cheng J."/>
            <person name="Dai P."/>
            <person name="Han X."/>
            <person name="Huang E."/>
            <person name="Gao Y."/>
            <person name="Liu J."/>
            <person name="Shao H."/>
            <person name="Ye R."/>
            <person name="Li L."/>
            <person name="Wei W."/>
            <person name="Wang X."/>
            <person name="Wang C."/>
            <person name="Huo Q."/>
            <person name="Li W."/>
            <person name="Guo W."/>
            <person name="Chen H."/>
            <person name="Chen S."/>
            <person name="Zhou L."/>
            <person name="Zhou L."/>
            <person name="Ni X."/>
            <person name="Tian J."/>
            <person name="Zhou Y."/>
            <person name="Sheng Y."/>
            <person name="Liu T."/>
            <person name="Pan Y."/>
            <person name="Xia L."/>
            <person name="Li J."/>
            <person name="Zhao F."/>
            <person name="Cao W."/>
        </authorList>
    </citation>
    <scope>NUCLEOTIDE SEQUENCE</scope>
    <source>
        <strain evidence="2">Rsan-2018</strain>
        <tissue evidence="2">Larvae</tissue>
    </source>
</reference>
<evidence type="ECO:0000256" key="1">
    <source>
        <dbReference type="SAM" id="MobiDB-lite"/>
    </source>
</evidence>
<feature type="compositionally biased region" description="Basic and acidic residues" evidence="1">
    <location>
        <begin position="194"/>
        <end position="205"/>
    </location>
</feature>
<feature type="compositionally biased region" description="Acidic residues" evidence="1">
    <location>
        <begin position="286"/>
        <end position="295"/>
    </location>
</feature>
<feature type="compositionally biased region" description="Low complexity" evidence="1">
    <location>
        <begin position="265"/>
        <end position="278"/>
    </location>
</feature>
<dbReference type="EMBL" id="JABSTV010001245">
    <property type="protein sequence ID" value="KAH7982657.1"/>
    <property type="molecule type" value="Genomic_DNA"/>
</dbReference>
<feature type="compositionally biased region" description="Basic residues" evidence="1">
    <location>
        <begin position="103"/>
        <end position="114"/>
    </location>
</feature>
<feature type="compositionally biased region" description="Basic and acidic residues" evidence="1">
    <location>
        <begin position="84"/>
        <end position="102"/>
    </location>
</feature>
<accession>A0A9D4QI86</accession>
<dbReference type="Proteomes" id="UP000821837">
    <property type="component" value="Chromosome 1"/>
</dbReference>
<organism evidence="2 3">
    <name type="scientific">Rhipicephalus sanguineus</name>
    <name type="common">Brown dog tick</name>
    <name type="synonym">Ixodes sanguineus</name>
    <dbReference type="NCBI Taxonomy" id="34632"/>
    <lineage>
        <taxon>Eukaryota</taxon>
        <taxon>Metazoa</taxon>
        <taxon>Ecdysozoa</taxon>
        <taxon>Arthropoda</taxon>
        <taxon>Chelicerata</taxon>
        <taxon>Arachnida</taxon>
        <taxon>Acari</taxon>
        <taxon>Parasitiformes</taxon>
        <taxon>Ixodida</taxon>
        <taxon>Ixodoidea</taxon>
        <taxon>Ixodidae</taxon>
        <taxon>Rhipicephalinae</taxon>
        <taxon>Rhipicephalus</taxon>
        <taxon>Rhipicephalus</taxon>
    </lineage>
</organism>
<feature type="region of interest" description="Disordered" evidence="1">
    <location>
        <begin position="146"/>
        <end position="214"/>
    </location>
</feature>
<evidence type="ECO:0000313" key="2">
    <source>
        <dbReference type="EMBL" id="KAH7982657.1"/>
    </source>
</evidence>
<dbReference type="VEuPathDB" id="VectorBase:RSAN_056951"/>